<comment type="caution">
    <text evidence="2">The sequence shown here is derived from an EMBL/GenBank/DDBJ whole genome shotgun (WGS) entry which is preliminary data.</text>
</comment>
<keyword evidence="3" id="KW-1185">Reference proteome</keyword>
<gene>
    <name evidence="2" type="ORF">JZ751_004611</name>
</gene>
<protein>
    <submittedName>
        <fullName evidence="2">Uncharacterized protein</fullName>
    </submittedName>
</protein>
<feature type="compositionally biased region" description="Basic and acidic residues" evidence="1">
    <location>
        <begin position="92"/>
        <end position="105"/>
    </location>
</feature>
<proteinExistence type="predicted"/>
<evidence type="ECO:0000313" key="3">
    <source>
        <dbReference type="Proteomes" id="UP000824540"/>
    </source>
</evidence>
<reference evidence="2" key="1">
    <citation type="thesis" date="2021" institute="BYU ScholarsArchive" country="Provo, UT, USA">
        <title>Applications of and Algorithms for Genome Assembly and Genomic Analyses with an Emphasis on Marine Teleosts.</title>
        <authorList>
            <person name="Pickett B.D."/>
        </authorList>
    </citation>
    <scope>NUCLEOTIDE SEQUENCE</scope>
    <source>
        <strain evidence="2">HI-2016</strain>
    </source>
</reference>
<accession>A0A8T2NCN8</accession>
<feature type="compositionally biased region" description="Low complexity" evidence="1">
    <location>
        <begin position="111"/>
        <end position="122"/>
    </location>
</feature>
<name>A0A8T2NCN8_9TELE</name>
<dbReference type="Proteomes" id="UP000824540">
    <property type="component" value="Unassembled WGS sequence"/>
</dbReference>
<organism evidence="2 3">
    <name type="scientific">Albula glossodonta</name>
    <name type="common">roundjaw bonefish</name>
    <dbReference type="NCBI Taxonomy" id="121402"/>
    <lineage>
        <taxon>Eukaryota</taxon>
        <taxon>Metazoa</taxon>
        <taxon>Chordata</taxon>
        <taxon>Craniata</taxon>
        <taxon>Vertebrata</taxon>
        <taxon>Euteleostomi</taxon>
        <taxon>Actinopterygii</taxon>
        <taxon>Neopterygii</taxon>
        <taxon>Teleostei</taxon>
        <taxon>Albuliformes</taxon>
        <taxon>Albulidae</taxon>
        <taxon>Albula</taxon>
    </lineage>
</organism>
<feature type="region of interest" description="Disordered" evidence="1">
    <location>
        <begin position="1"/>
        <end position="22"/>
    </location>
</feature>
<evidence type="ECO:0000313" key="2">
    <source>
        <dbReference type="EMBL" id="KAG9335482.1"/>
    </source>
</evidence>
<dbReference type="EMBL" id="JAFBMS010000119">
    <property type="protein sequence ID" value="KAG9335482.1"/>
    <property type="molecule type" value="Genomic_DNA"/>
</dbReference>
<dbReference type="AlphaFoldDB" id="A0A8T2NCN8"/>
<evidence type="ECO:0000256" key="1">
    <source>
        <dbReference type="SAM" id="MobiDB-lite"/>
    </source>
</evidence>
<feature type="region of interest" description="Disordered" evidence="1">
    <location>
        <begin position="92"/>
        <end position="135"/>
    </location>
</feature>
<sequence>MVKVMESVGSRKLSSTGRKMRPCTMPSRVITRFSRKKKIWMSCALANASTTIPGRFGVEFGAVLPGRLTALPMVAVASMALSTRVGSVLRAKDRGHDPHGIHGDHDDGEQVEQAGAQVQAEQDPAHHEGGQQAQGDVKQALRYNAQGKTSKLGSVPGTWRMLRVMLAASSRARCSAAVNSVEVVRGVWYAMNRVAAGGT</sequence>